<dbReference type="EMBL" id="SOCP01000027">
    <property type="protein sequence ID" value="TDV38569.1"/>
    <property type="molecule type" value="Genomic_DNA"/>
</dbReference>
<dbReference type="Gene3D" id="3.40.190.10">
    <property type="entry name" value="Periplasmic binding protein-like II"/>
    <property type="match status" value="2"/>
</dbReference>
<dbReference type="Proteomes" id="UP000294927">
    <property type="component" value="Unassembled WGS sequence"/>
</dbReference>
<dbReference type="RefSeq" id="WP_166664501.1">
    <property type="nucleotide sequence ID" value="NZ_SOCP01000027.1"/>
</dbReference>
<sequence length="422" mass="46347">MHDKRIAAIAALALVATACSSPSSGGSSADGPLTVYSDNSYWEGAFVTVGDKLAETTGRGFEPRAIPLTTNYEQQVRTALPTSSITDIIKWWSGYRLQDIARDGHLTDLTEVWEQAEKNGWVDPRLREAYEYDGKVYGLPAYQSNWVVFYSIPLYEKYKLKPPTTFAEFEHNAQVLEGNGVTPMWSGQSDGWTPLIPFQDLVAKQDPAFYEKLATGKASYTDPTVHEAMTIWKRWIDAGWMTPADSAMSDAAALMRTGKLAHLTAGTWQNGVMKTAKLVPGKDYGAFLLPTVEPGGTQSVFVEGGVLAVPANAPNRDAAVEQLRHWLSPEVQEVWAEQIGDNSPNPDVVPDDAVLASVREQIATADPVLLNRYWEASPPALVEGNVQDLGGFMVHPGDIDGLLSKMQDRARTEWAAWEDEGR</sequence>
<dbReference type="SUPFAM" id="SSF53850">
    <property type="entry name" value="Periplasmic binding protein-like II"/>
    <property type="match status" value="1"/>
</dbReference>
<dbReference type="Pfam" id="PF13416">
    <property type="entry name" value="SBP_bac_8"/>
    <property type="match status" value="1"/>
</dbReference>
<dbReference type="AlphaFoldDB" id="A0A4R7UTT1"/>
<evidence type="ECO:0000313" key="3">
    <source>
        <dbReference type="Proteomes" id="UP000294927"/>
    </source>
</evidence>
<dbReference type="PROSITE" id="PS51257">
    <property type="entry name" value="PROKAR_LIPOPROTEIN"/>
    <property type="match status" value="1"/>
</dbReference>
<proteinExistence type="predicted"/>
<dbReference type="PANTHER" id="PTHR43649:SF14">
    <property type="entry name" value="BLR3389 PROTEIN"/>
    <property type="match status" value="1"/>
</dbReference>
<reference evidence="2 3" key="1">
    <citation type="submission" date="2019-03" db="EMBL/GenBank/DDBJ databases">
        <title>Genomic Encyclopedia of Archaeal and Bacterial Type Strains, Phase II (KMG-II): from individual species to whole genera.</title>
        <authorList>
            <person name="Goeker M."/>
        </authorList>
    </citation>
    <scope>NUCLEOTIDE SEQUENCE [LARGE SCALE GENOMIC DNA]</scope>
    <source>
        <strain evidence="2 3">DSM 45499</strain>
    </source>
</reference>
<feature type="chain" id="PRO_5020954681" evidence="1">
    <location>
        <begin position="30"/>
        <end position="422"/>
    </location>
</feature>
<dbReference type="InterPro" id="IPR006059">
    <property type="entry name" value="SBP"/>
</dbReference>
<feature type="signal peptide" evidence="1">
    <location>
        <begin position="1"/>
        <end position="29"/>
    </location>
</feature>
<accession>A0A4R7UTT1</accession>
<name>A0A4R7UTT1_9PSEU</name>
<keyword evidence="3" id="KW-1185">Reference proteome</keyword>
<dbReference type="PANTHER" id="PTHR43649">
    <property type="entry name" value="ARABINOSE-BINDING PROTEIN-RELATED"/>
    <property type="match status" value="1"/>
</dbReference>
<gene>
    <name evidence="2" type="ORF">CLV71_12712</name>
</gene>
<evidence type="ECO:0000256" key="1">
    <source>
        <dbReference type="SAM" id="SignalP"/>
    </source>
</evidence>
<keyword evidence="1" id="KW-0732">Signal</keyword>
<dbReference type="InterPro" id="IPR050490">
    <property type="entry name" value="Bact_solute-bd_prot1"/>
</dbReference>
<evidence type="ECO:0000313" key="2">
    <source>
        <dbReference type="EMBL" id="TDV38569.1"/>
    </source>
</evidence>
<organism evidence="2 3">
    <name type="scientific">Actinophytocola oryzae</name>
    <dbReference type="NCBI Taxonomy" id="502181"/>
    <lineage>
        <taxon>Bacteria</taxon>
        <taxon>Bacillati</taxon>
        <taxon>Actinomycetota</taxon>
        <taxon>Actinomycetes</taxon>
        <taxon>Pseudonocardiales</taxon>
        <taxon>Pseudonocardiaceae</taxon>
    </lineage>
</organism>
<protein>
    <submittedName>
        <fullName evidence="2">Carbohydrate ABC transporter substrate-binding protein (CUT1 family)</fullName>
    </submittedName>
</protein>
<comment type="caution">
    <text evidence="2">The sequence shown here is derived from an EMBL/GenBank/DDBJ whole genome shotgun (WGS) entry which is preliminary data.</text>
</comment>